<dbReference type="InterPro" id="IPR052552">
    <property type="entry name" value="YeaO-like"/>
</dbReference>
<dbReference type="OrthoDB" id="9790745at2"/>
<dbReference type="PANTHER" id="PTHR36849:SF1">
    <property type="entry name" value="CYTOPLASMIC PROTEIN"/>
    <property type="match status" value="1"/>
</dbReference>
<name>A0A1N7FSH8_9SPHI</name>
<evidence type="ECO:0000313" key="1">
    <source>
        <dbReference type="EMBL" id="MBB6112565.1"/>
    </source>
</evidence>
<protein>
    <submittedName>
        <fullName evidence="2">Uncharacterized protein YeaO (DUF488 family)</fullName>
    </submittedName>
</protein>
<evidence type="ECO:0000313" key="4">
    <source>
        <dbReference type="Proteomes" id="UP000548326"/>
    </source>
</evidence>
<dbReference type="AlphaFoldDB" id="A0A1N7FSH8"/>
<dbReference type="EMBL" id="JACHCB010000019">
    <property type="protein sequence ID" value="MBB6112565.1"/>
    <property type="molecule type" value="Genomic_DNA"/>
</dbReference>
<reference evidence="3 4" key="1">
    <citation type="submission" date="2020-08" db="EMBL/GenBank/DDBJ databases">
        <title>Genomic Encyclopedia of Type Strains, Phase IV (KMG-V): Genome sequencing to study the core and pangenomes of soil and plant-associated prokaryotes.</title>
        <authorList>
            <person name="Whitman W."/>
        </authorList>
    </citation>
    <scope>NUCLEOTIDE SEQUENCE [LARGE SCALE GENOMIC DNA]</scope>
    <source>
        <strain evidence="1 3">ANJLi2</strain>
        <strain evidence="2 4">MP601</strain>
    </source>
</reference>
<dbReference type="Proteomes" id="UP000548326">
    <property type="component" value="Unassembled WGS sequence"/>
</dbReference>
<organism evidence="2 4">
    <name type="scientific">Mucilaginibacter lappiensis</name>
    <dbReference type="NCBI Taxonomy" id="354630"/>
    <lineage>
        <taxon>Bacteria</taxon>
        <taxon>Pseudomonadati</taxon>
        <taxon>Bacteroidota</taxon>
        <taxon>Sphingobacteriia</taxon>
        <taxon>Sphingobacteriales</taxon>
        <taxon>Sphingobacteriaceae</taxon>
        <taxon>Mucilaginibacter</taxon>
    </lineage>
</organism>
<dbReference type="Proteomes" id="UP000541583">
    <property type="component" value="Unassembled WGS sequence"/>
</dbReference>
<sequence>MGELLIKRIYSPAEKADGLRVLVDRLWPRGVTKERAQIDRWMKDVAPSTELRKQFHGNPQNWTEFQHNYIAELQQAPEAVNELAELIKTHDTVTLLYSVHDEQQNHAVILREFLLTVLRNR</sequence>
<evidence type="ECO:0000313" key="3">
    <source>
        <dbReference type="Proteomes" id="UP000541583"/>
    </source>
</evidence>
<dbReference type="Pfam" id="PF22752">
    <property type="entry name" value="DUF488-N3i"/>
    <property type="match status" value="1"/>
</dbReference>
<evidence type="ECO:0000313" key="2">
    <source>
        <dbReference type="EMBL" id="MBB6129197.1"/>
    </source>
</evidence>
<proteinExistence type="predicted"/>
<accession>A0A1N7FSH8</accession>
<dbReference type="RefSeq" id="WP_076378003.1">
    <property type="nucleotide sequence ID" value="NZ_FTMG01000019.1"/>
</dbReference>
<gene>
    <name evidence="2" type="ORF">HDF22_003322</name>
    <name evidence="1" type="ORF">HDF23_005340</name>
</gene>
<dbReference type="EMBL" id="JACHCA010000008">
    <property type="protein sequence ID" value="MBB6129197.1"/>
    <property type="molecule type" value="Genomic_DNA"/>
</dbReference>
<dbReference type="PANTHER" id="PTHR36849">
    <property type="entry name" value="CYTOPLASMIC PROTEIN-RELATED"/>
    <property type="match status" value="1"/>
</dbReference>
<comment type="caution">
    <text evidence="2">The sequence shown here is derived from an EMBL/GenBank/DDBJ whole genome shotgun (WGS) entry which is preliminary data.</text>
</comment>
<keyword evidence="3" id="KW-1185">Reference proteome</keyword>